<evidence type="ECO:0000313" key="2">
    <source>
        <dbReference type="EMBL" id="KAG5411286.1"/>
    </source>
</evidence>
<evidence type="ECO:0000313" key="3">
    <source>
        <dbReference type="Proteomes" id="UP000823674"/>
    </source>
</evidence>
<keyword evidence="1" id="KW-0175">Coiled coil</keyword>
<feature type="coiled-coil region" evidence="1">
    <location>
        <begin position="291"/>
        <end position="318"/>
    </location>
</feature>
<reference evidence="2 3" key="1">
    <citation type="submission" date="2021-03" db="EMBL/GenBank/DDBJ databases">
        <authorList>
            <person name="King G.J."/>
            <person name="Bancroft I."/>
            <person name="Baten A."/>
            <person name="Bloomfield J."/>
            <person name="Borpatragohain P."/>
            <person name="He Z."/>
            <person name="Irish N."/>
            <person name="Irwin J."/>
            <person name="Liu K."/>
            <person name="Mauleon R.P."/>
            <person name="Moore J."/>
            <person name="Morris R."/>
            <person name="Ostergaard L."/>
            <person name="Wang B."/>
            <person name="Wells R."/>
        </authorList>
    </citation>
    <scope>NUCLEOTIDE SEQUENCE [LARGE SCALE GENOMIC DNA]</scope>
    <source>
        <strain evidence="2">R-o-18</strain>
        <tissue evidence="2">Leaf</tissue>
    </source>
</reference>
<feature type="non-terminal residue" evidence="2">
    <location>
        <position position="1"/>
    </location>
</feature>
<protein>
    <recommendedName>
        <fullName evidence="4">Zinc finger GRF-type domain-containing protein</fullName>
    </recommendedName>
</protein>
<proteinExistence type="predicted"/>
<dbReference type="EMBL" id="JADBGQ010000002">
    <property type="protein sequence ID" value="KAG5411286.1"/>
    <property type="molecule type" value="Genomic_DNA"/>
</dbReference>
<dbReference type="Proteomes" id="UP000823674">
    <property type="component" value="Chromosome A02"/>
</dbReference>
<gene>
    <name evidence="2" type="primary">A02g510020.1_BraROA</name>
    <name evidence="2" type="ORF">IGI04_007605</name>
</gene>
<keyword evidence="3" id="KW-1185">Reference proteome</keyword>
<accession>A0ABQ7NK69</accession>
<organism evidence="2 3">
    <name type="scientific">Brassica rapa subsp. trilocularis</name>
    <dbReference type="NCBI Taxonomy" id="1813537"/>
    <lineage>
        <taxon>Eukaryota</taxon>
        <taxon>Viridiplantae</taxon>
        <taxon>Streptophyta</taxon>
        <taxon>Embryophyta</taxon>
        <taxon>Tracheophyta</taxon>
        <taxon>Spermatophyta</taxon>
        <taxon>Magnoliopsida</taxon>
        <taxon>eudicotyledons</taxon>
        <taxon>Gunneridae</taxon>
        <taxon>Pentapetalae</taxon>
        <taxon>rosids</taxon>
        <taxon>malvids</taxon>
        <taxon>Brassicales</taxon>
        <taxon>Brassicaceae</taxon>
        <taxon>Brassiceae</taxon>
        <taxon>Brassica</taxon>
    </lineage>
</organism>
<evidence type="ECO:0008006" key="4">
    <source>
        <dbReference type="Google" id="ProtNLM"/>
    </source>
</evidence>
<comment type="caution">
    <text evidence="2">The sequence shown here is derived from an EMBL/GenBank/DDBJ whole genome shotgun (WGS) entry which is preliminary data.</text>
</comment>
<sequence>ETLRAHRRFDISYLGARQKLASNLWCPQQHKAESPMGSIISYAPFSLSGREMTGMPLKSGKKIKKIKKRKFEIGGDFDRSGFRFGFGVGFGQGFINSLWFAAPSLTATESVIDVDSYSGDTVGRQGFHRLAFFMIGGNAALPGDLSDQSIIPPLLFYLCLVFSYPFPKHFFTSPPLSISTLSHHSYTFSLSIFFLYSLKIHGFTLSLLLNMNHPYEEMKEMKRLKKHYDMLGFVADAQYGIPTRCPCGGEIMTNVSPTPKYKSDFDTLPGSRYFTCKNYEDDGLHFRQPWAFGVQQEVERLRREVKELAEEIAKLKRLITSTSRP</sequence>
<evidence type="ECO:0000256" key="1">
    <source>
        <dbReference type="SAM" id="Coils"/>
    </source>
</evidence>
<name>A0ABQ7NK69_BRACM</name>